<evidence type="ECO:0000256" key="2">
    <source>
        <dbReference type="ARBA" id="ARBA00022603"/>
    </source>
</evidence>
<dbReference type="Pfam" id="PF04055">
    <property type="entry name" value="Radical_SAM"/>
    <property type="match status" value="1"/>
</dbReference>
<dbReference type="PROSITE" id="PS51332">
    <property type="entry name" value="B12_BINDING"/>
    <property type="match status" value="1"/>
</dbReference>
<evidence type="ECO:0000256" key="1">
    <source>
        <dbReference type="ARBA" id="ARBA00001966"/>
    </source>
</evidence>
<dbReference type="InterPro" id="IPR007197">
    <property type="entry name" value="rSAM"/>
</dbReference>
<evidence type="ECO:0000313" key="11">
    <source>
        <dbReference type="Proteomes" id="UP000184196"/>
    </source>
</evidence>
<dbReference type="RefSeq" id="WP_073163423.1">
    <property type="nucleotide sequence ID" value="NZ_FQUW01000009.1"/>
</dbReference>
<feature type="domain" description="Radical SAM core" evidence="9">
    <location>
        <begin position="191"/>
        <end position="430"/>
    </location>
</feature>
<dbReference type="OrthoDB" id="9801659at2"/>
<dbReference type="GO" id="GO:0031419">
    <property type="term" value="F:cobalamin binding"/>
    <property type="evidence" value="ECO:0007669"/>
    <property type="project" value="InterPro"/>
</dbReference>
<dbReference type="SFLD" id="SFLDS00029">
    <property type="entry name" value="Radical_SAM"/>
    <property type="match status" value="1"/>
</dbReference>
<dbReference type="InterPro" id="IPR006638">
    <property type="entry name" value="Elp3/MiaA/NifB-like_rSAM"/>
</dbReference>
<evidence type="ECO:0000256" key="5">
    <source>
        <dbReference type="ARBA" id="ARBA00022723"/>
    </source>
</evidence>
<dbReference type="GO" id="GO:0003824">
    <property type="term" value="F:catalytic activity"/>
    <property type="evidence" value="ECO:0007669"/>
    <property type="project" value="InterPro"/>
</dbReference>
<dbReference type="InterPro" id="IPR034466">
    <property type="entry name" value="Methyltransferase_Class_B"/>
</dbReference>
<dbReference type="InterPro" id="IPR058240">
    <property type="entry name" value="rSAM_sf"/>
</dbReference>
<keyword evidence="7" id="KW-0411">Iron-sulfur</keyword>
<name>A0A1M4WHD9_9FIRM</name>
<dbReference type="SMART" id="SM00729">
    <property type="entry name" value="Elp3"/>
    <property type="match status" value="1"/>
</dbReference>
<dbReference type="InterPro" id="IPR051198">
    <property type="entry name" value="BchE-like"/>
</dbReference>
<dbReference type="PANTHER" id="PTHR43409">
    <property type="entry name" value="ANAEROBIC MAGNESIUM-PROTOPORPHYRIN IX MONOMETHYL ESTER CYCLASE-RELATED"/>
    <property type="match status" value="1"/>
</dbReference>
<keyword evidence="6" id="KW-0408">Iron</keyword>
<dbReference type="GO" id="GO:0046872">
    <property type="term" value="F:metal ion binding"/>
    <property type="evidence" value="ECO:0007669"/>
    <property type="project" value="UniProtKB-KW"/>
</dbReference>
<keyword evidence="2" id="KW-0489">Methyltransferase</keyword>
<dbReference type="InterPro" id="IPR023404">
    <property type="entry name" value="rSAM_horseshoe"/>
</dbReference>
<evidence type="ECO:0000259" key="9">
    <source>
        <dbReference type="PROSITE" id="PS51918"/>
    </source>
</evidence>
<dbReference type="GO" id="GO:0005829">
    <property type="term" value="C:cytosol"/>
    <property type="evidence" value="ECO:0007669"/>
    <property type="project" value="TreeGrafter"/>
</dbReference>
<keyword evidence="11" id="KW-1185">Reference proteome</keyword>
<protein>
    <submittedName>
        <fullName evidence="10">Radical SAM superfamily enzyme YgiQ, UPF0313 family</fullName>
    </submittedName>
</protein>
<dbReference type="CDD" id="cd01335">
    <property type="entry name" value="Radical_SAM"/>
    <property type="match status" value="1"/>
</dbReference>
<keyword evidence="4" id="KW-0949">S-adenosyl-L-methionine</keyword>
<dbReference type="SFLD" id="SFLDG01123">
    <property type="entry name" value="methyltransferase_(Class_B)"/>
    <property type="match status" value="1"/>
</dbReference>
<dbReference type="GO" id="GO:0051539">
    <property type="term" value="F:4 iron, 4 sulfur cluster binding"/>
    <property type="evidence" value="ECO:0007669"/>
    <property type="project" value="UniProtKB-KW"/>
</dbReference>
<dbReference type="AlphaFoldDB" id="A0A1M4WHD9"/>
<dbReference type="Gene3D" id="3.40.50.280">
    <property type="entry name" value="Cobalamin-binding domain"/>
    <property type="match status" value="1"/>
</dbReference>
<evidence type="ECO:0000256" key="6">
    <source>
        <dbReference type="ARBA" id="ARBA00023004"/>
    </source>
</evidence>
<reference evidence="11" key="1">
    <citation type="submission" date="2016-11" db="EMBL/GenBank/DDBJ databases">
        <authorList>
            <person name="Varghese N."/>
            <person name="Submissions S."/>
        </authorList>
    </citation>
    <scope>NUCLEOTIDE SEQUENCE [LARGE SCALE GENOMIC DNA]</scope>
    <source>
        <strain evidence="11">DSM 11792</strain>
    </source>
</reference>
<evidence type="ECO:0000256" key="7">
    <source>
        <dbReference type="ARBA" id="ARBA00023014"/>
    </source>
</evidence>
<dbReference type="Gene3D" id="3.80.30.20">
    <property type="entry name" value="tm_1862 like domain"/>
    <property type="match status" value="1"/>
</dbReference>
<evidence type="ECO:0000256" key="3">
    <source>
        <dbReference type="ARBA" id="ARBA00022679"/>
    </source>
</evidence>
<feature type="domain" description="B12-binding" evidence="8">
    <location>
        <begin position="7"/>
        <end position="149"/>
    </location>
</feature>
<dbReference type="PROSITE" id="PS51918">
    <property type="entry name" value="RADICAL_SAM"/>
    <property type="match status" value="1"/>
</dbReference>
<organism evidence="10 11">
    <name type="scientific">Desulfofundulus australicus DSM 11792</name>
    <dbReference type="NCBI Taxonomy" id="1121425"/>
    <lineage>
        <taxon>Bacteria</taxon>
        <taxon>Bacillati</taxon>
        <taxon>Bacillota</taxon>
        <taxon>Clostridia</taxon>
        <taxon>Eubacteriales</taxon>
        <taxon>Peptococcaceae</taxon>
        <taxon>Desulfofundulus</taxon>
    </lineage>
</organism>
<keyword evidence="5" id="KW-0479">Metal-binding</keyword>
<evidence type="ECO:0000256" key="4">
    <source>
        <dbReference type="ARBA" id="ARBA00022691"/>
    </source>
</evidence>
<sequence length="539" mass="59454">MRVLLLNPPLLTDPYTDDLVVNAPLSACLLTGYAGACLKQAGLDVAVMDADLAGLDVEATREQLLAEDFDLLGVHLKFLWGRTAEIMTMLQEIKREKPHIHLNLYGHYPTFAWEPLLRQFPFVDSVVLGEPELTLTDLARCLAGLDKGFWQDTAGLAVNGEGGPVQNSPRCAITDLDALPFPLRPSPELAARRNMHNYILGSRGCFGRCTFCYLNSFYGSGTVWRGRSPENIVVEIDEVYKATGNPSFYFADANFFGPGERGRRRALELAGRLRQLDFPLVFGLECRSSDVDERVFYSLVEAGLRDVFLGVESGAQSALDRFQKGTTVAQNERAITILRRLGLNISLGFINFDPGTTLEEIRENLDFLQRMELLDCPSTTAHLFFHRQVVLRGTPAYNQLLARGQLRPVGFTAHEGEYTIADVRAEAVARVMGAVARRVLENTGGEDMYTARGPKVSCCGRVGDEGRSGLGEGHTAGGGNRSIPAHVRRQEIFRWLNLFLQDFLSRLLDAAGRGELNLGTVAGYVAAGHTEIEEIVRNS</sequence>
<dbReference type="EMBL" id="FQUW01000009">
    <property type="protein sequence ID" value="SHE80658.1"/>
    <property type="molecule type" value="Genomic_DNA"/>
</dbReference>
<evidence type="ECO:0000313" key="10">
    <source>
        <dbReference type="EMBL" id="SHE80658.1"/>
    </source>
</evidence>
<comment type="cofactor">
    <cofactor evidence="1">
        <name>[4Fe-4S] cluster</name>
        <dbReference type="ChEBI" id="CHEBI:49883"/>
    </cofactor>
</comment>
<dbReference type="PANTHER" id="PTHR43409:SF7">
    <property type="entry name" value="BLL1977 PROTEIN"/>
    <property type="match status" value="1"/>
</dbReference>
<proteinExistence type="predicted"/>
<evidence type="ECO:0000259" key="8">
    <source>
        <dbReference type="PROSITE" id="PS51332"/>
    </source>
</evidence>
<dbReference type="InterPro" id="IPR006158">
    <property type="entry name" value="Cobalamin-bd"/>
</dbReference>
<gene>
    <name evidence="10" type="ORF">SAMN02745218_00832</name>
</gene>
<dbReference type="Proteomes" id="UP000184196">
    <property type="component" value="Unassembled WGS sequence"/>
</dbReference>
<keyword evidence="3" id="KW-0808">Transferase</keyword>
<accession>A0A1M4WHD9</accession>
<dbReference type="SFLD" id="SFLDG01082">
    <property type="entry name" value="B12-binding_domain_containing"/>
    <property type="match status" value="1"/>
</dbReference>
<dbReference type="SUPFAM" id="SSF102114">
    <property type="entry name" value="Radical SAM enzymes"/>
    <property type="match status" value="1"/>
</dbReference>